<dbReference type="EMBL" id="LBBT01000237">
    <property type="protein sequence ID" value="KKY00879.1"/>
    <property type="molecule type" value="Genomic_DNA"/>
</dbReference>
<gene>
    <name evidence="2" type="ORF">VN21_11610</name>
</gene>
<dbReference type="PROSITE" id="PS00304">
    <property type="entry name" value="SASP_1"/>
    <property type="match status" value="1"/>
</dbReference>
<evidence type="ECO:0000313" key="3">
    <source>
        <dbReference type="Proteomes" id="UP000034407"/>
    </source>
</evidence>
<dbReference type="AlphaFoldDB" id="A0A0M3DHF0"/>
<protein>
    <recommendedName>
        <fullName evidence="4">Small, acid-soluble spore protein, alpha/beta type</fullName>
    </recommendedName>
</protein>
<accession>A0A0M3DHF0</accession>
<feature type="region of interest" description="Disordered" evidence="1">
    <location>
        <begin position="47"/>
        <end position="72"/>
    </location>
</feature>
<proteinExistence type="predicted"/>
<evidence type="ECO:0000313" key="2">
    <source>
        <dbReference type="EMBL" id="KKY00879.1"/>
    </source>
</evidence>
<dbReference type="GO" id="GO:0003690">
    <property type="term" value="F:double-stranded DNA binding"/>
    <property type="evidence" value="ECO:0007669"/>
    <property type="project" value="InterPro"/>
</dbReference>
<dbReference type="RefSeq" id="WP_046823425.1">
    <property type="nucleotide sequence ID" value="NZ_JBCLWQ010000002.1"/>
</dbReference>
<name>A0A0M3DHF0_9FIRM</name>
<feature type="compositionally biased region" description="Basic residues" evidence="1">
    <location>
        <begin position="49"/>
        <end position="59"/>
    </location>
</feature>
<evidence type="ECO:0000256" key="1">
    <source>
        <dbReference type="SAM" id="MobiDB-lite"/>
    </source>
</evidence>
<keyword evidence="3" id="KW-1185">Reference proteome</keyword>
<dbReference type="InterPro" id="IPR018126">
    <property type="entry name" value="SASP_alpha/beta-type_CS"/>
</dbReference>
<evidence type="ECO:0008006" key="4">
    <source>
        <dbReference type="Google" id="ProtNLM"/>
    </source>
</evidence>
<dbReference type="Proteomes" id="UP000034407">
    <property type="component" value="Unassembled WGS sequence"/>
</dbReference>
<reference evidence="2 3" key="1">
    <citation type="submission" date="2015-04" db="EMBL/GenBank/DDBJ databases">
        <title>Microcin producing Clostridium sp. JC272T.</title>
        <authorList>
            <person name="Jyothsna T."/>
            <person name="Sasikala C."/>
            <person name="Ramana C."/>
        </authorList>
    </citation>
    <scope>NUCLEOTIDE SEQUENCE [LARGE SCALE GENOMIC DNA]</scope>
    <source>
        <strain evidence="2 3">JC272</strain>
    </source>
</reference>
<dbReference type="PATRIC" id="fig|1629550.3.peg.1784"/>
<organism evidence="2 3">
    <name type="scientific">Paraclostridium benzoelyticum</name>
    <dbReference type="NCBI Taxonomy" id="1629550"/>
    <lineage>
        <taxon>Bacteria</taxon>
        <taxon>Bacillati</taxon>
        <taxon>Bacillota</taxon>
        <taxon>Clostridia</taxon>
        <taxon>Peptostreptococcales</taxon>
        <taxon>Peptostreptococcaceae</taxon>
        <taxon>Paraclostridium</taxon>
    </lineage>
</organism>
<dbReference type="GO" id="GO:0006265">
    <property type="term" value="P:DNA topological change"/>
    <property type="evidence" value="ECO:0007669"/>
    <property type="project" value="InterPro"/>
</dbReference>
<dbReference type="OrthoDB" id="1753465at2"/>
<sequence>MTNNKKQNLTKVELYKQNKEEIAQELGINGCESTEVNAKLASEGEAKYSKKTMNRKSHIKNGNGDYKGRMDL</sequence>
<comment type="caution">
    <text evidence="2">The sequence shown here is derived from an EMBL/GenBank/DDBJ whole genome shotgun (WGS) entry which is preliminary data.</text>
</comment>